<dbReference type="NCBIfam" id="NF045890">
    <property type="entry name" value="conj_pls20_p028"/>
    <property type="match status" value="1"/>
</dbReference>
<feature type="compositionally biased region" description="Polar residues" evidence="1">
    <location>
        <begin position="728"/>
        <end position="783"/>
    </location>
</feature>
<feature type="transmembrane region" description="Helical" evidence="2">
    <location>
        <begin position="288"/>
        <end position="314"/>
    </location>
</feature>
<organism evidence="4 5">
    <name type="scientific">Bacillus thuringiensis</name>
    <dbReference type="NCBI Taxonomy" id="1428"/>
    <lineage>
        <taxon>Bacteria</taxon>
        <taxon>Bacillati</taxon>
        <taxon>Bacillota</taxon>
        <taxon>Bacilli</taxon>
        <taxon>Bacillales</taxon>
        <taxon>Bacillaceae</taxon>
        <taxon>Bacillus</taxon>
        <taxon>Bacillus cereus group</taxon>
    </lineage>
</organism>
<evidence type="ECO:0000256" key="1">
    <source>
        <dbReference type="SAM" id="MobiDB-lite"/>
    </source>
</evidence>
<dbReference type="Proteomes" id="UP000194551">
    <property type="component" value="Unassembled WGS sequence"/>
</dbReference>
<feature type="compositionally biased region" description="Low complexity" evidence="1">
    <location>
        <begin position="458"/>
        <end position="472"/>
    </location>
</feature>
<evidence type="ECO:0000259" key="3">
    <source>
        <dbReference type="Pfam" id="PF26635"/>
    </source>
</evidence>
<feature type="transmembrane region" description="Helical" evidence="2">
    <location>
        <begin position="134"/>
        <end position="151"/>
    </location>
</feature>
<keyword evidence="2" id="KW-0812">Transmembrane</keyword>
<keyword evidence="2" id="KW-1133">Transmembrane helix</keyword>
<evidence type="ECO:0000313" key="4">
    <source>
        <dbReference type="EMBL" id="OTZ94842.1"/>
    </source>
</evidence>
<gene>
    <name evidence="4" type="ORF">BK774_29425</name>
</gene>
<protein>
    <recommendedName>
        <fullName evidence="3">DUF8208 domain-containing protein</fullName>
    </recommendedName>
</protein>
<feature type="region of interest" description="Disordered" evidence="1">
    <location>
        <begin position="434"/>
        <end position="484"/>
    </location>
</feature>
<feature type="compositionally biased region" description="Basic and acidic residues" evidence="1">
    <location>
        <begin position="685"/>
        <end position="699"/>
    </location>
</feature>
<feature type="non-terminal residue" evidence="4">
    <location>
        <position position="797"/>
    </location>
</feature>
<feature type="region of interest" description="Disordered" evidence="1">
    <location>
        <begin position="664"/>
        <end position="797"/>
    </location>
</feature>
<dbReference type="InterPro" id="IPR058066">
    <property type="entry name" value="pXO2-14_N"/>
</dbReference>
<feature type="transmembrane region" description="Helical" evidence="2">
    <location>
        <begin position="344"/>
        <end position="361"/>
    </location>
</feature>
<sequence length="797" mass="86678">MKKKTLYKLLLMIMTFVTMPITAYAWDWGEFFGTKDIDVQKTMAFLNNDWIQYANFIGAIIQSFEGSVIKLLLTLVSLLEGLIPDTFSLFDLLQNAGLNEFATSIMKGLFLALLVLVLTYLGLRTIIFHKPPRFKSVGINIIVMVGLLGGLNELMVDMQKMSIDFYKASTDGSKTKDGLAWELVKHNTADLLYLSQSGFDPIMGKDSSKNNLTKDDFLKADLGDLLTVKVMDELSKGEAGLAEETKFLTYKLTHTGKEATVTKIEKASAFNPFKDSFESGYIRYPMNFWINFFSLLSLGVAYLFTLFVFVMTIFELGMKKIVAPLVFVTDLETGEKTKMVLKDIGSAFLTFAFTGLSLRFYSIAVNYLGDAKLNPVLYVVAMICLTIALIKGSESIMKYFGVDVGLKEGKNNLMAAVGTVASINGLRKGATNFGKNMKDKLTGGNGQTRDNSPKRSGGNENELNELGTEENNVSTSRGSGGKGMVRNVGATLGYARNRGAGGMLVDAGVKTMDAVSGALDKGKEKASNVASVASDTVGTFKSGQAEGRQVAQQNADRDTLGKVAKGIIKNANSGQENVSVPVDSDANTLSQNKINGGAAVPNVARMPIDSIAKPVDGVKSTSQTEKREFNVEDSLKTFKNNGGENERIKTTPQNTIREINMQESMNQSGKTVSNDGNTKNTSETMQRDLSLRNTLRDSESINDSNTGMKMPSQNVQREVSMQDRMNNKGVTESQGSKVNGSSQTVRRDVNMQNNVRDSEAVNSSVKVGSTAVQRDVNMQNNVRDSGAVNSDVKAGST</sequence>
<feature type="domain" description="DUF8208" evidence="3">
    <location>
        <begin position="52"/>
        <end position="416"/>
    </location>
</feature>
<name>A0A9X6K9H9_BACTU</name>
<dbReference type="EMBL" id="NFEM01000143">
    <property type="protein sequence ID" value="OTZ94842.1"/>
    <property type="molecule type" value="Genomic_DNA"/>
</dbReference>
<evidence type="ECO:0000313" key="5">
    <source>
        <dbReference type="Proteomes" id="UP000194551"/>
    </source>
</evidence>
<feature type="transmembrane region" description="Helical" evidence="2">
    <location>
        <begin position="7"/>
        <end position="26"/>
    </location>
</feature>
<comment type="caution">
    <text evidence="4">The sequence shown here is derived from an EMBL/GenBank/DDBJ whole genome shotgun (WGS) entry which is preliminary data.</text>
</comment>
<dbReference type="Pfam" id="PF26635">
    <property type="entry name" value="DUF8208"/>
    <property type="match status" value="1"/>
</dbReference>
<reference evidence="4 5" key="1">
    <citation type="submission" date="2016-10" db="EMBL/GenBank/DDBJ databases">
        <title>Comparative genomics of Bacillus thuringiensis reveals a path to pathogens against multiple invertebrate hosts.</title>
        <authorList>
            <person name="Zheng J."/>
            <person name="Gao Q."/>
            <person name="Liu H."/>
            <person name="Peng D."/>
            <person name="Ruan L."/>
            <person name="Sun M."/>
        </authorList>
    </citation>
    <scope>NUCLEOTIDE SEQUENCE [LARGE SCALE GENOMIC DNA]</scope>
    <source>
        <strain evidence="4">HD5</strain>
    </source>
</reference>
<feature type="compositionally biased region" description="Polar residues" evidence="1">
    <location>
        <begin position="664"/>
        <end position="684"/>
    </location>
</feature>
<dbReference type="InterPro" id="IPR058521">
    <property type="entry name" value="DUF8208"/>
</dbReference>
<evidence type="ECO:0000256" key="2">
    <source>
        <dbReference type="SAM" id="Phobius"/>
    </source>
</evidence>
<feature type="compositionally biased region" description="Polar residues" evidence="1">
    <location>
        <begin position="701"/>
        <end position="719"/>
    </location>
</feature>
<accession>A0A9X6K9H9</accession>
<feature type="transmembrane region" description="Helical" evidence="2">
    <location>
        <begin position="101"/>
        <end position="122"/>
    </location>
</feature>
<keyword evidence="2" id="KW-0472">Membrane</keyword>
<proteinExistence type="predicted"/>
<feature type="transmembrane region" description="Helical" evidence="2">
    <location>
        <begin position="373"/>
        <end position="390"/>
    </location>
</feature>
<dbReference type="AlphaFoldDB" id="A0A9X6K9H9"/>